<evidence type="ECO:0000259" key="2">
    <source>
        <dbReference type="Pfam" id="PF15608"/>
    </source>
</evidence>
<dbReference type="Pfam" id="PF11202">
    <property type="entry name" value="StiP"/>
    <property type="match status" value="1"/>
</dbReference>
<dbReference type="AlphaFoldDB" id="A0A5B8R2E0"/>
<gene>
    <name evidence="3" type="ORF">D0436_22720</name>
</gene>
<dbReference type="Pfam" id="PF15608">
    <property type="entry name" value="PELOTA_1"/>
    <property type="match status" value="1"/>
</dbReference>
<dbReference type="EMBL" id="CP031775">
    <property type="protein sequence ID" value="QDZ93030.1"/>
    <property type="molecule type" value="Genomic_DNA"/>
</dbReference>
<sequence>MVYQNKVSFHQRSKIAYLESRILNISPIFSGSYRHSDVEFLLKPVTIEFTSIEEKEALIQSGKMHYSDMLSQEPEPTQYHLDLFNKAYTIGAKRLAKEVMMLAVTLAKEYGNTPIVLASLVRAGVPLGVMLQRALTMIGKESYHYGISIIRDRGIDETALAVIEERHGTEGIVWVDGWTGKGAITNELTKALNGRAGYPAQPRLVVLADPCGCAWMSATDDDWLIPFGIMGAPVSGMISRSLYSDEGFHHCMVCNHLSEYECGLSLANAVEQCCQEIELSDVPPIDIKVRDSIKAKEWERSKAIMTLLAERYDISSSNRIKPGIAEATRAVLRRVPDHVLVRSINDPDVSLLVYLAKEKGVEITEVGDLIGQYRAVTIIKKVL</sequence>
<accession>A0A5B8R2E0</accession>
<evidence type="ECO:0000259" key="1">
    <source>
        <dbReference type="Pfam" id="PF11202"/>
    </source>
</evidence>
<dbReference type="InterPro" id="IPR011215">
    <property type="entry name" value="StiP_N"/>
</dbReference>
<dbReference type="InterPro" id="IPR048336">
    <property type="entry name" value="StiP-like"/>
</dbReference>
<feature type="domain" description="Cysteine protease StiP N-terminal" evidence="1">
    <location>
        <begin position="31"/>
        <end position="270"/>
    </location>
</feature>
<name>A0A5B8R2E0_9GAMM</name>
<evidence type="ECO:0000313" key="3">
    <source>
        <dbReference type="EMBL" id="QDZ93030.1"/>
    </source>
</evidence>
<proteinExistence type="predicted"/>
<organism evidence="3">
    <name type="scientific">Shewanella decolorationis</name>
    <dbReference type="NCBI Taxonomy" id="256839"/>
    <lineage>
        <taxon>Bacteria</taxon>
        <taxon>Pseudomonadati</taxon>
        <taxon>Pseudomonadota</taxon>
        <taxon>Gammaproteobacteria</taxon>
        <taxon>Alteromonadales</taxon>
        <taxon>Shewanellaceae</taxon>
        <taxon>Shewanella</taxon>
    </lineage>
</organism>
<dbReference type="InterPro" id="IPR028157">
    <property type="entry name" value="PELOTA_dom"/>
</dbReference>
<protein>
    <submittedName>
        <fullName evidence="3">Uncharacterized protein</fullName>
    </submittedName>
</protein>
<feature type="domain" description="PELOTA RNA-binding" evidence="2">
    <location>
        <begin position="301"/>
        <end position="381"/>
    </location>
</feature>
<reference evidence="3" key="1">
    <citation type="journal article" date="2019" name="Ecotoxicol. Environ. Saf.">
        <title>Microbial characterization of heavy metal resistant bacterial strains isolated from an electroplating wastewater treatment plant.</title>
        <authorList>
            <person name="Cai X."/>
            <person name="Zheng X."/>
            <person name="Zhang D."/>
            <person name="Iqbal W."/>
            <person name="Liu C."/>
            <person name="Yang B."/>
            <person name="Zhao X."/>
            <person name="Lu X."/>
            <person name="Mao Y."/>
        </authorList>
    </citation>
    <scope>NUCLEOTIDE SEQUENCE [LARGE SCALE GENOMIC DNA]</scope>
    <source>
        <strain evidence="3">Ni1-3</strain>
    </source>
</reference>
<dbReference type="PIRSF" id="PIRSF020979">
    <property type="entry name" value="UCP020979"/>
    <property type="match status" value="1"/>
</dbReference>